<keyword evidence="2" id="KW-1185">Reference proteome</keyword>
<gene>
    <name evidence="1" type="ORF">DYB32_008461</name>
</gene>
<evidence type="ECO:0000313" key="2">
    <source>
        <dbReference type="Proteomes" id="UP000285060"/>
    </source>
</evidence>
<reference evidence="1 2" key="1">
    <citation type="submission" date="2018-08" db="EMBL/GenBank/DDBJ databases">
        <title>Aphanomyces genome sequencing and annotation.</title>
        <authorList>
            <person name="Minardi D."/>
            <person name="Oidtmann B."/>
            <person name="Van Der Giezen M."/>
            <person name="Studholme D.J."/>
        </authorList>
    </citation>
    <scope>NUCLEOTIDE SEQUENCE [LARGE SCALE GENOMIC DNA]</scope>
    <source>
        <strain evidence="1 2">NJM0002</strain>
    </source>
</reference>
<dbReference type="VEuPathDB" id="FungiDB:H310_12527"/>
<accession>A0A418AKZ0</accession>
<organism evidence="1 2">
    <name type="scientific">Aphanomyces invadans</name>
    <dbReference type="NCBI Taxonomy" id="157072"/>
    <lineage>
        <taxon>Eukaryota</taxon>
        <taxon>Sar</taxon>
        <taxon>Stramenopiles</taxon>
        <taxon>Oomycota</taxon>
        <taxon>Saprolegniomycetes</taxon>
        <taxon>Saprolegniales</taxon>
        <taxon>Verrucalvaceae</taxon>
        <taxon>Aphanomyces</taxon>
    </lineage>
</organism>
<evidence type="ECO:0000313" key="1">
    <source>
        <dbReference type="EMBL" id="RHY25213.1"/>
    </source>
</evidence>
<sequence length="482" mass="54667">MTGLKVLSFRWILLGCIGALVVFQSVDVFLSYRAAASSAALATHRRAFRPLKAPDDNDLLHMNQLMTDCLTKGEAIISWRYMQPPLWRDSAAKDVLAEILRCPEAEVFLPVGIRSHGYCEDAMAYVKFLETRAMPYWVYEEAFHIDGKEYSYHDLCPHTAVILMNHYWDGLPDRHDFPKTKKLVLMPNVEMHDLKAAHYHRVDYVLAKTKDSYKRITNWYISTSSECALTSGAPCRYSQEGNNPRHTQVYFTMHTSSDPTVLTKEAARTDPVAFTPAERNWHNLTIFHANGHSTLKNTIEVLDCWASRPDLPPISIYSSDGGSNDTYWRLHRDGNPLRHVDYHSGEFVSPPVYGKLLLETTVILFGHYINQARASGALVVTTDGAPMNEFIDESSGVLIQGVTPRGDVLMGTGTEFHVDHKHICATMDRVLALTPSERAARAAEGQRRYFEQMAYFRTAMKSFQKLLRWQLTPPRNDTSSTT</sequence>
<protein>
    <recommendedName>
        <fullName evidence="3">Glycosyl transferase family 1 domain-containing protein</fullName>
    </recommendedName>
</protein>
<proteinExistence type="predicted"/>
<dbReference type="EMBL" id="QUSY01001362">
    <property type="protein sequence ID" value="RHY25213.1"/>
    <property type="molecule type" value="Genomic_DNA"/>
</dbReference>
<comment type="caution">
    <text evidence="1">The sequence shown here is derived from an EMBL/GenBank/DDBJ whole genome shotgun (WGS) entry which is preliminary data.</text>
</comment>
<name>A0A418AKZ0_9STRA</name>
<dbReference type="Proteomes" id="UP000285060">
    <property type="component" value="Unassembled WGS sequence"/>
</dbReference>
<evidence type="ECO:0008006" key="3">
    <source>
        <dbReference type="Google" id="ProtNLM"/>
    </source>
</evidence>
<dbReference type="AlphaFoldDB" id="A0A418AKZ0"/>